<dbReference type="Proteomes" id="UP001552299">
    <property type="component" value="Unassembled WGS sequence"/>
</dbReference>
<dbReference type="EMBL" id="JANQDX010000018">
    <property type="protein sequence ID" value="KAL0906417.1"/>
    <property type="molecule type" value="Genomic_DNA"/>
</dbReference>
<comment type="caution">
    <text evidence="4">The sequence shown here is derived from an EMBL/GenBank/DDBJ whole genome shotgun (WGS) entry which is preliminary data.</text>
</comment>
<dbReference type="PANTHER" id="PTHR33124:SF5">
    <property type="entry name" value="TRANSCRIPTION FACTOR IBH1-LIKE 1"/>
    <property type="match status" value="1"/>
</dbReference>
<dbReference type="InterPro" id="IPR059002">
    <property type="entry name" value="IBH1_N"/>
</dbReference>
<dbReference type="PANTHER" id="PTHR33124">
    <property type="entry name" value="TRANSCRIPTION FACTOR IBH1-LIKE 1"/>
    <property type="match status" value="1"/>
</dbReference>
<dbReference type="InterPro" id="IPR044660">
    <property type="entry name" value="IBH1-like"/>
</dbReference>
<proteinExistence type="predicted"/>
<organism evidence="4 5">
    <name type="scientific">Dendrobium thyrsiflorum</name>
    <name type="common">Pinecone-like raceme dendrobium</name>
    <name type="synonym">Orchid</name>
    <dbReference type="NCBI Taxonomy" id="117978"/>
    <lineage>
        <taxon>Eukaryota</taxon>
        <taxon>Viridiplantae</taxon>
        <taxon>Streptophyta</taxon>
        <taxon>Embryophyta</taxon>
        <taxon>Tracheophyta</taxon>
        <taxon>Spermatophyta</taxon>
        <taxon>Magnoliopsida</taxon>
        <taxon>Liliopsida</taxon>
        <taxon>Asparagales</taxon>
        <taxon>Orchidaceae</taxon>
        <taxon>Epidendroideae</taxon>
        <taxon>Malaxideae</taxon>
        <taxon>Dendrobiinae</taxon>
        <taxon>Dendrobium</taxon>
    </lineage>
</organism>
<dbReference type="Pfam" id="PF26576">
    <property type="entry name" value="IBH1_N"/>
    <property type="match status" value="1"/>
</dbReference>
<gene>
    <name evidence="4" type="ORF">M5K25_024912</name>
</gene>
<keyword evidence="5" id="KW-1185">Reference proteome</keyword>
<dbReference type="AlphaFoldDB" id="A0ABD0U807"/>
<evidence type="ECO:0000313" key="4">
    <source>
        <dbReference type="EMBL" id="KAL0906417.1"/>
    </source>
</evidence>
<evidence type="ECO:0000256" key="2">
    <source>
        <dbReference type="ARBA" id="ARBA00023163"/>
    </source>
</evidence>
<sequence>MQAPRNFKNDFLKHLLLGLHVSRDSSGGTMSLNEREREIKHLADAAMALARGDGANWSRALIAGLAKKENNEAFIGKKLCKEFESIASPHGYHGTSSFLKRKMIMKRKSFNSRLKVKKKGFHSPSSSRVIPSVLARRIVRKRTQVLKRIIPGAESLDGISLLSETLDYVVYLRAQAKIMQRLTRVFGTTMSSHCKERLDFYKCMVANERSVKSERFAVWKLEMGERERDLVVD</sequence>
<evidence type="ECO:0000259" key="3">
    <source>
        <dbReference type="Pfam" id="PF26576"/>
    </source>
</evidence>
<name>A0ABD0U807_DENTH</name>
<evidence type="ECO:0000313" key="5">
    <source>
        <dbReference type="Proteomes" id="UP001552299"/>
    </source>
</evidence>
<keyword evidence="1" id="KW-0805">Transcription regulation</keyword>
<protein>
    <recommendedName>
        <fullName evidence="3">IBH1-like N-terminal domain-containing protein</fullName>
    </recommendedName>
</protein>
<keyword evidence="2" id="KW-0804">Transcription</keyword>
<feature type="domain" description="IBH1-like N-terminal" evidence="3">
    <location>
        <begin position="6"/>
        <end position="68"/>
    </location>
</feature>
<reference evidence="4 5" key="1">
    <citation type="journal article" date="2024" name="Plant Biotechnol. J.">
        <title>Dendrobium thyrsiflorum genome and its molecular insights into genes involved in important horticultural traits.</title>
        <authorList>
            <person name="Chen B."/>
            <person name="Wang J.Y."/>
            <person name="Zheng P.J."/>
            <person name="Li K.L."/>
            <person name="Liang Y.M."/>
            <person name="Chen X.F."/>
            <person name="Zhang C."/>
            <person name="Zhao X."/>
            <person name="He X."/>
            <person name="Zhang G.Q."/>
            <person name="Liu Z.J."/>
            <person name="Xu Q."/>
        </authorList>
    </citation>
    <scope>NUCLEOTIDE SEQUENCE [LARGE SCALE GENOMIC DNA]</scope>
    <source>
        <strain evidence="4">GZMU011</strain>
    </source>
</reference>
<accession>A0ABD0U807</accession>
<evidence type="ECO:0000256" key="1">
    <source>
        <dbReference type="ARBA" id="ARBA00023015"/>
    </source>
</evidence>